<dbReference type="EMBL" id="LKEA01000075">
    <property type="protein sequence ID" value="ROV88860.1"/>
    <property type="molecule type" value="Genomic_DNA"/>
</dbReference>
<evidence type="ECO:0000313" key="2">
    <source>
        <dbReference type="Proteomes" id="UP000283895"/>
    </source>
</evidence>
<organism evidence="1 2">
    <name type="scientific">Cytospora schulzeri</name>
    <dbReference type="NCBI Taxonomy" id="448051"/>
    <lineage>
        <taxon>Eukaryota</taxon>
        <taxon>Fungi</taxon>
        <taxon>Dikarya</taxon>
        <taxon>Ascomycota</taxon>
        <taxon>Pezizomycotina</taxon>
        <taxon>Sordariomycetes</taxon>
        <taxon>Sordariomycetidae</taxon>
        <taxon>Diaporthales</taxon>
        <taxon>Cytosporaceae</taxon>
        <taxon>Cytospora</taxon>
    </lineage>
</organism>
<name>A0A423VD02_9PEZI</name>
<dbReference type="AlphaFoldDB" id="A0A423VD02"/>
<dbReference type="SUPFAM" id="SSF109854">
    <property type="entry name" value="DinB/YfiT-like putative metalloenzymes"/>
    <property type="match status" value="1"/>
</dbReference>
<dbReference type="Pfam" id="PF09351">
    <property type="entry name" value="DUF1993"/>
    <property type="match status" value="1"/>
</dbReference>
<protein>
    <recommendedName>
        <fullName evidence="3">DUF1993 domain-containing protein</fullName>
    </recommendedName>
</protein>
<dbReference type="OrthoDB" id="3724345at2759"/>
<dbReference type="PANTHER" id="PTHR36922:SF1">
    <property type="entry name" value="DUF1993 DOMAIN-CONTAINING PROTEIN"/>
    <property type="match status" value="1"/>
</dbReference>
<reference evidence="1 2" key="1">
    <citation type="submission" date="2015-09" db="EMBL/GenBank/DDBJ databases">
        <title>Host preference determinants of Valsa canker pathogens revealed by comparative genomics.</title>
        <authorList>
            <person name="Yin Z."/>
            <person name="Huang L."/>
        </authorList>
    </citation>
    <scope>NUCLEOTIDE SEQUENCE [LARGE SCALE GENOMIC DNA]</scope>
    <source>
        <strain evidence="1 2">03-1</strain>
    </source>
</reference>
<keyword evidence="2" id="KW-1185">Reference proteome</keyword>
<proteinExistence type="predicted"/>
<comment type="caution">
    <text evidence="1">The sequence shown here is derived from an EMBL/GenBank/DDBJ whole genome shotgun (WGS) entry which is preliminary data.</text>
</comment>
<dbReference type="InterPro" id="IPR018531">
    <property type="entry name" value="DUF1993"/>
</dbReference>
<dbReference type="Gene3D" id="1.20.120.450">
    <property type="entry name" value="dinb family like domain"/>
    <property type="match status" value="1"/>
</dbReference>
<dbReference type="Proteomes" id="UP000283895">
    <property type="component" value="Unassembled WGS sequence"/>
</dbReference>
<dbReference type="InterPro" id="IPR034660">
    <property type="entry name" value="DinB/YfiT-like"/>
</dbReference>
<evidence type="ECO:0000313" key="1">
    <source>
        <dbReference type="EMBL" id="ROV88860.1"/>
    </source>
</evidence>
<accession>A0A423VD02</accession>
<dbReference type="STRING" id="356882.A0A423VD02"/>
<sequence length="176" mass="19917">MAGITFYDAYFPILIQSMDSLESILVKAQTYAKENGIDADAEYVPAKLYEDMKTLPFQVQIASTMVKRCVTRLTGAGAEEWKDDETTLEQLLARVRKTSELVKSVRPEDVNGKEDDVIDVQVGYNTTKMPSKPYVTFMVMPNLFFHIQTAYSILRMKGVPLGKRDFLTAFMGSYMP</sequence>
<gene>
    <name evidence="1" type="ORF">VMCG_10195</name>
</gene>
<evidence type="ECO:0008006" key="3">
    <source>
        <dbReference type="Google" id="ProtNLM"/>
    </source>
</evidence>
<dbReference type="PANTHER" id="PTHR36922">
    <property type="entry name" value="BLL2446 PROTEIN"/>
    <property type="match status" value="1"/>
</dbReference>